<gene>
    <name evidence="1" type="ORF">BARAN1_0254</name>
</gene>
<accession>A0A2X3KZD7</accession>
<keyword evidence="2" id="KW-1185">Reference proteome</keyword>
<dbReference type="RefSeq" id="WP_157959364.1">
    <property type="nucleotide sequence ID" value="NZ_LS483254.1"/>
</dbReference>
<evidence type="ECO:0000313" key="1">
    <source>
        <dbReference type="EMBL" id="SQD92279.1"/>
    </source>
</evidence>
<evidence type="ECO:0000313" key="2">
    <source>
        <dbReference type="Proteomes" id="UP000249818"/>
    </source>
</evidence>
<dbReference type="KEGG" id="bana:BARAN1_0254"/>
<dbReference type="AlphaFoldDB" id="A0A2X3KZD7"/>
<protein>
    <submittedName>
        <fullName evidence="1">Uncharacterized protein</fullName>
    </submittedName>
</protein>
<name>A0A2X3KZD7_9BACT</name>
<reference evidence="2" key="1">
    <citation type="submission" date="2018-05" db="EMBL/GenBank/DDBJ databases">
        <authorList>
            <person name="Hao L."/>
        </authorList>
    </citation>
    <scope>NUCLEOTIDE SEQUENCE [LARGE SCALE GENOMIC DNA]</scope>
</reference>
<proteinExistence type="predicted"/>
<dbReference type="EMBL" id="LS483254">
    <property type="protein sequence ID" value="SQD92279.1"/>
    <property type="molecule type" value="Genomic_DNA"/>
</dbReference>
<organism evidence="1 2">
    <name type="scientific">Candidatus Bipolaricaulis anaerobius</name>
    <dbReference type="NCBI Taxonomy" id="2026885"/>
    <lineage>
        <taxon>Bacteria</taxon>
        <taxon>Candidatus Bipolaricaulota</taxon>
        <taxon>Candidatus Bipolaricaulia</taxon>
        <taxon>Candidatus Bipolaricaulales</taxon>
        <taxon>Candidatus Bipolaricaulaceae</taxon>
        <taxon>Candidatus Bipolaricaulis</taxon>
    </lineage>
</organism>
<dbReference type="Proteomes" id="UP000249818">
    <property type="component" value="Chromosome BARAN1"/>
</dbReference>
<sequence length="222" mass="23555">MFTKKCVLFLGLTLALAGLAIGQGVDMRVFTVGTRTIHWFANTSGQAVTGLRIAFDEPVTLVGKVEVFGGLENVTGTDEGMEFLFEGKLAPHGFVELRWEPATAEPSLVMWLVGDKPAGKPYFATVPALIKVISGGLVALRDADPQAFTSLLTQFFTVNTSLADTLGSLGLSPQVLTGMLTVAPAEGIENLLTTLIGSFGLDTVDKFMAALDWSLVFEALGL</sequence>